<dbReference type="InterPro" id="IPR036236">
    <property type="entry name" value="Znf_C2H2_sf"/>
</dbReference>
<dbReference type="SUPFAM" id="SSF57667">
    <property type="entry name" value="beta-beta-alpha zinc fingers"/>
    <property type="match status" value="1"/>
</dbReference>
<dbReference type="EMBL" id="CDHN01000005">
    <property type="protein sequence ID" value="CEJ93515.1"/>
    <property type="molecule type" value="Genomic_DNA"/>
</dbReference>
<dbReference type="HOGENOM" id="CLU_250636_0_0_1"/>
<dbReference type="SUPFAM" id="SSF53474">
    <property type="entry name" value="alpha/beta-Hydrolases"/>
    <property type="match status" value="1"/>
</dbReference>
<dbReference type="FunFam" id="3.30.160.60:FF:000145">
    <property type="entry name" value="Zinc finger protein 574"/>
    <property type="match status" value="1"/>
</dbReference>
<evidence type="ECO:0000256" key="4">
    <source>
        <dbReference type="ARBA" id="ARBA00022771"/>
    </source>
</evidence>
<evidence type="ECO:0000256" key="2">
    <source>
        <dbReference type="ARBA" id="ARBA00022723"/>
    </source>
</evidence>
<organism evidence="9 10">
    <name type="scientific">[Torrubiella] hemipterigena</name>
    <dbReference type="NCBI Taxonomy" id="1531966"/>
    <lineage>
        <taxon>Eukaryota</taxon>
        <taxon>Fungi</taxon>
        <taxon>Dikarya</taxon>
        <taxon>Ascomycota</taxon>
        <taxon>Pezizomycotina</taxon>
        <taxon>Sordariomycetes</taxon>
        <taxon>Hypocreomycetidae</taxon>
        <taxon>Hypocreales</taxon>
        <taxon>Clavicipitaceae</taxon>
        <taxon>Clavicipitaceae incertae sedis</taxon>
        <taxon>'Torrubiella' clade</taxon>
    </lineage>
</organism>
<dbReference type="SMART" id="SM00355">
    <property type="entry name" value="ZnF_C2H2"/>
    <property type="match status" value="4"/>
</dbReference>
<dbReference type="STRING" id="1531966.A0A0A1TPE7"/>
<protein>
    <recommendedName>
        <fullName evidence="8">C2H2-type domain-containing protein</fullName>
    </recommendedName>
</protein>
<evidence type="ECO:0000256" key="1">
    <source>
        <dbReference type="ARBA" id="ARBA00004123"/>
    </source>
</evidence>
<dbReference type="PANTHER" id="PTHR10039">
    <property type="entry name" value="AMELOGENIN"/>
    <property type="match status" value="1"/>
</dbReference>
<reference evidence="9 10" key="1">
    <citation type="journal article" date="2015" name="Genome Announc.">
        <title>Draft Genome Sequence and Gene Annotation of the Entomopathogenic Fungus Verticillium hemipterigenum.</title>
        <authorList>
            <person name="Horn F."/>
            <person name="Habel A."/>
            <person name="Scharf D.H."/>
            <person name="Dworschak J."/>
            <person name="Brakhage A.A."/>
            <person name="Guthke R."/>
            <person name="Hertweck C."/>
            <person name="Linde J."/>
        </authorList>
    </citation>
    <scope>NUCLEOTIDE SEQUENCE [LARGE SCALE GENOMIC DNA]</scope>
</reference>
<dbReference type="Pfam" id="PF00096">
    <property type="entry name" value="zf-C2H2"/>
    <property type="match status" value="1"/>
</dbReference>
<dbReference type="Gene3D" id="3.30.160.60">
    <property type="entry name" value="Classic Zinc Finger"/>
    <property type="match status" value="2"/>
</dbReference>
<evidence type="ECO:0000256" key="5">
    <source>
        <dbReference type="ARBA" id="ARBA00022833"/>
    </source>
</evidence>
<dbReference type="SUPFAM" id="SSF52540">
    <property type="entry name" value="P-loop containing nucleoside triphosphate hydrolases"/>
    <property type="match status" value="1"/>
</dbReference>
<comment type="subcellular location">
    <subcellularLocation>
        <location evidence="1">Nucleus</location>
    </subcellularLocation>
</comment>
<dbReference type="Gene3D" id="3.40.50.1820">
    <property type="entry name" value="alpha/beta hydrolase"/>
    <property type="match status" value="1"/>
</dbReference>
<gene>
    <name evidence="9" type="ORF">VHEMI09097</name>
</gene>
<dbReference type="GO" id="GO:0008270">
    <property type="term" value="F:zinc ion binding"/>
    <property type="evidence" value="ECO:0007669"/>
    <property type="project" value="UniProtKB-KW"/>
</dbReference>
<proteinExistence type="predicted"/>
<keyword evidence="3" id="KW-0677">Repeat</keyword>
<dbReference type="InterPro" id="IPR056884">
    <property type="entry name" value="NPHP3-like_N"/>
</dbReference>
<dbReference type="PROSITE" id="PS00028">
    <property type="entry name" value="ZINC_FINGER_C2H2_1"/>
    <property type="match status" value="2"/>
</dbReference>
<dbReference type="OrthoDB" id="21416at2759"/>
<name>A0A0A1TPE7_9HYPO</name>
<dbReference type="PROSITE" id="PS50157">
    <property type="entry name" value="ZINC_FINGER_C2H2_2"/>
    <property type="match status" value="2"/>
</dbReference>
<sequence>MSLLNPEQDPGVWGTKVYRVRGLPLTTTTEVDVASLLSSKLGDTPVHCIRVFSLATALHLENAPQFKVATIMFANSPSLLDAGNSAAEWVIRPSSSTVGSELVLDTHFLGITPLNDVEPWKHLYNCMTISGLASHPFGSWQQKSSDKTFMWIRDELPKALKGVRTMLYGYDTTLYNSQSVQNISDLANALIYYLETYEWGTSNAKPTAFLAHSLGGLVLKQALVTLAYSKNDIHQRVRTAMKGAIFFGVPNLGMDEDHFRTLVRHNLSQESLLDDIARNSDYLNQLHTKFKESRIVEKFQCFWGYETLKSPTVRRLSGDEIDRNGPPAILVTRDSATCRYWKETDDLVTFSINANHSDIVKFPRQSPMCDVVASKLSRILSASENSGGNLTATPSFISRDSLHNAMQNSIDNFKRTAKIAEAEENTFRMMTYDKLLDFLRQMQVDQEHSKHGLQGMIRIQPFLLSAKQFCDVVGDMVGSTTATAFLFGPMKQILQAVSATPDPFNFILDFYEDIGESMPQLQEAQQSFVSKEYSTEVIVMVFNDVLEFHSKLISLIKTPCWEELFHSSWHTDKLHLERIRDSILQSRRLLEHPVTLQEFEEIRARKTTVLNEIQQEEDRNDNGRFAAAKQWLVSFSCEGELDRHRNTRSICPSAGQWLLEHREFKNWFQGDVSASPLFWLTGKPGAGKTILASRVIDAARAEKEAVVAFFFCKYGDDSRNTFISISRAMLAQIMAQVRQLRPYFHERASLSSDAIPTSTTMARDMLKTCLSSCPNAYLIVDGIDECGNRDRKEITGWFREITQSITENNGNSVKCLFISQEDLISRRALDPIPTLNIASQNESDLKSYLITVQVNLEAKFGSLQYGGSSVADILYARAQGMFIYAELMAKYLHDQPNRDAILRELHPTNCPIELNTVYDRILHRVFESRNRNMVSYIQNILGWIVYAKRPMRWREVQGAVCIDIEAQDINTDRMLLEPPEGLFASIIEVRSNGTVELTHTTAYDYLIKQDFIKLMEVDNSLAILCVSYLTLPCFGLETTTEQINDRLRKGMYAFHDYASACWSKHLLAAVSPAKPDSNDGAGQNMESVEKAAELQETLEVFVGTHMSPSSATLLPVSKRITEAMVLFRESNYFDDICQAVTWSVKQLGIGGKGPTKEEALDLWRVTANMRSVFETLSGESEMESLACYYGTNWFKCPRLSCYFYHEGFATAAQRDRHVERHERPFMCVVIGCHLSVFGCSTESELKAHILNYHGIDMIEEVEFPPLPKNSGSNRTAAAKYQCDQCQQTFTRRHNLNAHMRSHTDIRNFICSVCSKAFVRSGDRDRHQQGHGEKRHKCEGLLKDGSTWGCKAVFARYDILASHFGSAKGQKCIRPLKAERLQEAEQMGLEGTLLDKFLGSNPAMLAAGSLLSFNEFLKLCKLEPTPKSTVERH</sequence>
<evidence type="ECO:0000313" key="9">
    <source>
        <dbReference type="EMBL" id="CEJ93515.1"/>
    </source>
</evidence>
<dbReference type="Proteomes" id="UP000039046">
    <property type="component" value="Unassembled WGS sequence"/>
</dbReference>
<evidence type="ECO:0000313" key="10">
    <source>
        <dbReference type="Proteomes" id="UP000039046"/>
    </source>
</evidence>
<dbReference type="PANTHER" id="PTHR10039:SF14">
    <property type="entry name" value="NACHT DOMAIN-CONTAINING PROTEIN"/>
    <property type="match status" value="1"/>
</dbReference>
<evidence type="ECO:0000256" key="3">
    <source>
        <dbReference type="ARBA" id="ARBA00022737"/>
    </source>
</evidence>
<keyword evidence="10" id="KW-1185">Reference proteome</keyword>
<evidence type="ECO:0000259" key="8">
    <source>
        <dbReference type="PROSITE" id="PS50157"/>
    </source>
</evidence>
<accession>A0A0A1TPE7</accession>
<keyword evidence="6" id="KW-0539">Nucleus</keyword>
<evidence type="ECO:0000256" key="7">
    <source>
        <dbReference type="PROSITE-ProRule" id="PRU00042"/>
    </source>
</evidence>
<keyword evidence="5" id="KW-0862">Zinc</keyword>
<dbReference type="Gene3D" id="3.40.50.300">
    <property type="entry name" value="P-loop containing nucleotide triphosphate hydrolases"/>
    <property type="match status" value="1"/>
</dbReference>
<keyword evidence="2" id="KW-0479">Metal-binding</keyword>
<feature type="domain" description="C2H2-type" evidence="8">
    <location>
        <begin position="1280"/>
        <end position="1307"/>
    </location>
</feature>
<evidence type="ECO:0000256" key="6">
    <source>
        <dbReference type="ARBA" id="ARBA00023242"/>
    </source>
</evidence>
<feature type="domain" description="C2H2-type" evidence="8">
    <location>
        <begin position="1308"/>
        <end position="1335"/>
    </location>
</feature>
<keyword evidence="4 7" id="KW-0863">Zinc-finger</keyword>
<dbReference type="InterPro" id="IPR013087">
    <property type="entry name" value="Znf_C2H2_type"/>
</dbReference>
<dbReference type="GO" id="GO:0005634">
    <property type="term" value="C:nucleus"/>
    <property type="evidence" value="ECO:0007669"/>
    <property type="project" value="UniProtKB-SubCell"/>
</dbReference>
<dbReference type="InterPro" id="IPR029058">
    <property type="entry name" value="AB_hydrolase_fold"/>
</dbReference>
<dbReference type="InterPro" id="IPR027417">
    <property type="entry name" value="P-loop_NTPase"/>
</dbReference>
<dbReference type="Pfam" id="PF24883">
    <property type="entry name" value="NPHP3_N"/>
    <property type="match status" value="1"/>
</dbReference>